<dbReference type="GO" id="GO:1990281">
    <property type="term" value="C:efflux pump complex"/>
    <property type="evidence" value="ECO:0007669"/>
    <property type="project" value="TreeGrafter"/>
</dbReference>
<dbReference type="EMBL" id="LN829119">
    <property type="protein sequence ID" value="CPR20397.1"/>
    <property type="molecule type" value="Genomic_DNA"/>
</dbReference>
<keyword evidence="8" id="KW-0732">Signal</keyword>
<gene>
    <name evidence="9" type="ORF">YBN1229_v1_2591</name>
</gene>
<dbReference type="GO" id="GO:0015288">
    <property type="term" value="F:porin activity"/>
    <property type="evidence" value="ECO:0007669"/>
    <property type="project" value="TreeGrafter"/>
</dbReference>
<dbReference type="KEGG" id="fil:BN1229_v1_3331"/>
<dbReference type="NCBIfam" id="TIGR01844">
    <property type="entry name" value="type_I_sec_TolC"/>
    <property type="match status" value="1"/>
</dbReference>
<comment type="similarity">
    <text evidence="2">Belongs to the outer membrane factor (OMF) (TC 1.B.17) family.</text>
</comment>
<dbReference type="RefSeq" id="WP_076605345.1">
    <property type="nucleotide sequence ID" value="NZ_LN829118.1"/>
</dbReference>
<evidence type="ECO:0000256" key="5">
    <source>
        <dbReference type="ARBA" id="ARBA00022692"/>
    </source>
</evidence>
<dbReference type="InterPro" id="IPR010130">
    <property type="entry name" value="T1SS_OMP_TolC"/>
</dbReference>
<dbReference type="AlphaFoldDB" id="A0A0D6JGR3"/>
<accession>A0A0D6JGR3</accession>
<evidence type="ECO:0000256" key="2">
    <source>
        <dbReference type="ARBA" id="ARBA00007613"/>
    </source>
</evidence>
<keyword evidence="10" id="KW-1185">Reference proteome</keyword>
<dbReference type="GO" id="GO:0009279">
    <property type="term" value="C:cell outer membrane"/>
    <property type="evidence" value="ECO:0007669"/>
    <property type="project" value="UniProtKB-SubCell"/>
</dbReference>
<reference evidence="10" key="1">
    <citation type="submission" date="2015-02" db="EMBL/GenBank/DDBJ databases">
        <authorList>
            <person name="Chooi Y.-H."/>
        </authorList>
    </citation>
    <scope>NUCLEOTIDE SEQUENCE [LARGE SCALE GENOMIC DNA]</scope>
    <source>
        <strain evidence="10">strain Y</strain>
    </source>
</reference>
<evidence type="ECO:0000313" key="10">
    <source>
        <dbReference type="Proteomes" id="UP000033187"/>
    </source>
</evidence>
<feature type="chain" id="PRO_5002306254" evidence="8">
    <location>
        <begin position="32"/>
        <end position="491"/>
    </location>
</feature>
<dbReference type="SUPFAM" id="SSF56954">
    <property type="entry name" value="Outer membrane efflux proteins (OEP)"/>
    <property type="match status" value="1"/>
</dbReference>
<dbReference type="InterPro" id="IPR051906">
    <property type="entry name" value="TolC-like"/>
</dbReference>
<keyword evidence="3" id="KW-0813">Transport</keyword>
<dbReference type="Gene3D" id="1.20.1600.10">
    <property type="entry name" value="Outer membrane efflux proteins (OEP)"/>
    <property type="match status" value="1"/>
</dbReference>
<protein>
    <submittedName>
        <fullName evidence="9">Channel protein TolC</fullName>
    </submittedName>
</protein>
<keyword evidence="5" id="KW-0812">Transmembrane</keyword>
<dbReference type="GO" id="GO:0015562">
    <property type="term" value="F:efflux transmembrane transporter activity"/>
    <property type="evidence" value="ECO:0007669"/>
    <property type="project" value="InterPro"/>
</dbReference>
<keyword evidence="7" id="KW-0998">Cell outer membrane</keyword>
<keyword evidence="6" id="KW-0472">Membrane</keyword>
<evidence type="ECO:0000256" key="6">
    <source>
        <dbReference type="ARBA" id="ARBA00023136"/>
    </source>
</evidence>
<feature type="signal peptide" evidence="8">
    <location>
        <begin position="1"/>
        <end position="31"/>
    </location>
</feature>
<name>A0A0D6JGR3_9HYPH</name>
<evidence type="ECO:0000256" key="3">
    <source>
        <dbReference type="ARBA" id="ARBA00022448"/>
    </source>
</evidence>
<evidence type="ECO:0000256" key="8">
    <source>
        <dbReference type="SAM" id="SignalP"/>
    </source>
</evidence>
<organism evidence="9 10">
    <name type="scientific">Candidatus Filomicrobium marinum</name>
    <dbReference type="NCBI Taxonomy" id="1608628"/>
    <lineage>
        <taxon>Bacteria</taxon>
        <taxon>Pseudomonadati</taxon>
        <taxon>Pseudomonadota</taxon>
        <taxon>Alphaproteobacteria</taxon>
        <taxon>Hyphomicrobiales</taxon>
        <taxon>Hyphomicrobiaceae</taxon>
        <taxon>Filomicrobium</taxon>
    </lineage>
</organism>
<evidence type="ECO:0000256" key="4">
    <source>
        <dbReference type="ARBA" id="ARBA00022452"/>
    </source>
</evidence>
<evidence type="ECO:0000256" key="7">
    <source>
        <dbReference type="ARBA" id="ARBA00023237"/>
    </source>
</evidence>
<comment type="subcellular location">
    <subcellularLocation>
        <location evidence="1">Cell outer membrane</location>
    </subcellularLocation>
</comment>
<proteinExistence type="inferred from homology"/>
<dbReference type="PANTHER" id="PTHR30026:SF22">
    <property type="entry name" value="OUTER MEMBRANE EFFLUX PROTEIN"/>
    <property type="match status" value="1"/>
</dbReference>
<sequence length="491" mass="54333">MMTNSPVQMRLGALFRSAAMAALIAASSAFSDTATAETLNQALSAAYTYNPRIDAERARLRATDESVPQARSGYLPFVEGNADLGVQDSRVRFDDEVGGGRSGRRSTPRGYDVSVQQNLFNGFRTTNLVNQAEANVRAGRENLREIERQVLFDGVTAYMDVVRDQAIVGLQENNVNVLSRELSATQDRFEVGEVTRTDVAQAQARRAGAVSDLDLARANLKSSRARYERVIGSPPSNLREPTVPYRLMPKTLEAAIARAEHENPLIITALYLEQAASYNVDTIRGELLPTVTLEARYQDRFESSDSIAESETTTVTGRINVPIYQGGEVSARVRAAKHTHVSRLQDIEDVRTQVREVTVTAWSQYQAAVAQIESDKVQVTANQTALAGVREEEKVGQRTLLDVLNAEQELLNSQVQLETSRRNLIVAAYGLLSSVGRLDAATLGVASEVYDPEAHYFEVRRKWWGISITHADGRRENLDLWDSHGSRQSYK</sequence>
<evidence type="ECO:0000256" key="1">
    <source>
        <dbReference type="ARBA" id="ARBA00004442"/>
    </source>
</evidence>
<dbReference type="Pfam" id="PF02321">
    <property type="entry name" value="OEP"/>
    <property type="match status" value="2"/>
</dbReference>
<evidence type="ECO:0000313" key="9">
    <source>
        <dbReference type="EMBL" id="CPR20397.1"/>
    </source>
</evidence>
<dbReference type="KEGG" id="fiy:BN1229_v1_2591"/>
<keyword evidence="4" id="KW-1134">Transmembrane beta strand</keyword>
<dbReference type="InterPro" id="IPR003423">
    <property type="entry name" value="OMP_efflux"/>
</dbReference>
<dbReference type="Proteomes" id="UP000033187">
    <property type="component" value="Chromosome 1"/>
</dbReference>
<dbReference type="PANTHER" id="PTHR30026">
    <property type="entry name" value="OUTER MEMBRANE PROTEIN TOLC"/>
    <property type="match status" value="1"/>
</dbReference>